<keyword evidence="4" id="KW-1185">Reference proteome</keyword>
<protein>
    <submittedName>
        <fullName evidence="3">DUF4124 domain-containing protein</fullName>
    </submittedName>
</protein>
<feature type="domain" description="DUF4124" evidence="2">
    <location>
        <begin position="62"/>
        <end position="102"/>
    </location>
</feature>
<dbReference type="Proteomes" id="UP000298049">
    <property type="component" value="Chromosome"/>
</dbReference>
<name>A0A4P7XJU8_9ALTE</name>
<sequence>MKRALILAMILLAIGVGLVFLKWDPATREQSRTAHSVTLPGALPPFEAEVPLPQRGQNNPIVFKWKDKYGTWHYGDSPPPDSEAQVLRVEPLGPALAEPAPASASERTAPRS</sequence>
<dbReference type="InterPro" id="IPR025392">
    <property type="entry name" value="DUF4124"/>
</dbReference>
<dbReference type="Pfam" id="PF13511">
    <property type="entry name" value="DUF4124"/>
    <property type="match status" value="1"/>
</dbReference>
<reference evidence="3 4" key="1">
    <citation type="submission" date="2018-07" db="EMBL/GenBank/DDBJ databases">
        <title>Marsedoiliclastica nanhaica gen. nov. sp. nov., a novel marine hydrocarbonoclastic bacterium isolated from an in-situ enriched hydrocarbon-degrading consortium in deep-sea sediment.</title>
        <authorList>
            <person name="Dong C."/>
            <person name="Ma T."/>
            <person name="Liu R."/>
            <person name="Shao Z."/>
        </authorList>
    </citation>
    <scope>NUCLEOTIDE SEQUENCE [LARGE SCALE GENOMIC DNA]</scope>
    <source>
        <strain evidence="4">soil36-7</strain>
    </source>
</reference>
<gene>
    <name evidence="3" type="ORF">soil367_16395</name>
</gene>
<dbReference type="KEGG" id="hmi:soil367_16395"/>
<dbReference type="OrthoDB" id="6079871at2"/>
<proteinExistence type="predicted"/>
<feature type="region of interest" description="Disordered" evidence="1">
    <location>
        <begin position="91"/>
        <end position="112"/>
    </location>
</feature>
<accession>A0A4P7XJU8</accession>
<evidence type="ECO:0000259" key="2">
    <source>
        <dbReference type="Pfam" id="PF13511"/>
    </source>
</evidence>
<organism evidence="3 4">
    <name type="scientific">Hydrocarboniclastica marina</name>
    <dbReference type="NCBI Taxonomy" id="2259620"/>
    <lineage>
        <taxon>Bacteria</taxon>
        <taxon>Pseudomonadati</taxon>
        <taxon>Pseudomonadota</taxon>
        <taxon>Gammaproteobacteria</taxon>
        <taxon>Alteromonadales</taxon>
        <taxon>Alteromonadaceae</taxon>
        <taxon>Hydrocarboniclastica</taxon>
    </lineage>
</organism>
<dbReference type="EMBL" id="CP031093">
    <property type="protein sequence ID" value="QCF27381.1"/>
    <property type="molecule type" value="Genomic_DNA"/>
</dbReference>
<evidence type="ECO:0000256" key="1">
    <source>
        <dbReference type="SAM" id="MobiDB-lite"/>
    </source>
</evidence>
<dbReference type="AlphaFoldDB" id="A0A4P7XJU8"/>
<evidence type="ECO:0000313" key="3">
    <source>
        <dbReference type="EMBL" id="QCF27381.1"/>
    </source>
</evidence>
<evidence type="ECO:0000313" key="4">
    <source>
        <dbReference type="Proteomes" id="UP000298049"/>
    </source>
</evidence>